<organism evidence="1 2">
    <name type="scientific">Penicillium angulare</name>
    <dbReference type="NCBI Taxonomy" id="116970"/>
    <lineage>
        <taxon>Eukaryota</taxon>
        <taxon>Fungi</taxon>
        <taxon>Dikarya</taxon>
        <taxon>Ascomycota</taxon>
        <taxon>Pezizomycotina</taxon>
        <taxon>Eurotiomycetes</taxon>
        <taxon>Eurotiomycetidae</taxon>
        <taxon>Eurotiales</taxon>
        <taxon>Aspergillaceae</taxon>
        <taxon>Penicillium</taxon>
    </lineage>
</organism>
<gene>
    <name evidence="1" type="ORF">N7456_003606</name>
</gene>
<accession>A0A9W9FUY9</accession>
<dbReference type="AlphaFoldDB" id="A0A9W9FUY9"/>
<evidence type="ECO:0000313" key="1">
    <source>
        <dbReference type="EMBL" id="KAJ5106931.1"/>
    </source>
</evidence>
<keyword evidence="2" id="KW-1185">Reference proteome</keyword>
<protein>
    <submittedName>
        <fullName evidence="1">Uncharacterized protein</fullName>
    </submittedName>
</protein>
<dbReference type="EMBL" id="JAPQKH010000003">
    <property type="protein sequence ID" value="KAJ5106931.1"/>
    <property type="molecule type" value="Genomic_DNA"/>
</dbReference>
<dbReference type="OrthoDB" id="5086884at2759"/>
<reference evidence="1" key="2">
    <citation type="journal article" date="2023" name="IMA Fungus">
        <title>Comparative genomic study of the Penicillium genus elucidates a diverse pangenome and 15 lateral gene transfer events.</title>
        <authorList>
            <person name="Petersen C."/>
            <person name="Sorensen T."/>
            <person name="Nielsen M.R."/>
            <person name="Sondergaard T.E."/>
            <person name="Sorensen J.L."/>
            <person name="Fitzpatrick D.A."/>
            <person name="Frisvad J.C."/>
            <person name="Nielsen K.L."/>
        </authorList>
    </citation>
    <scope>NUCLEOTIDE SEQUENCE</scope>
    <source>
        <strain evidence="1">IBT 30069</strain>
    </source>
</reference>
<sequence length="61" mass="7082">MTYYASFNGFQIFATYFYEEYQGLSTIETTKRFLPSGVLGCESEYHNNIFQPVTKTNNSEC</sequence>
<proteinExistence type="predicted"/>
<evidence type="ECO:0000313" key="2">
    <source>
        <dbReference type="Proteomes" id="UP001149165"/>
    </source>
</evidence>
<comment type="caution">
    <text evidence="1">The sequence shown here is derived from an EMBL/GenBank/DDBJ whole genome shotgun (WGS) entry which is preliminary data.</text>
</comment>
<reference evidence="1" key="1">
    <citation type="submission" date="2022-11" db="EMBL/GenBank/DDBJ databases">
        <authorList>
            <person name="Petersen C."/>
        </authorList>
    </citation>
    <scope>NUCLEOTIDE SEQUENCE</scope>
    <source>
        <strain evidence="1">IBT 30069</strain>
    </source>
</reference>
<dbReference type="Proteomes" id="UP001149165">
    <property type="component" value="Unassembled WGS sequence"/>
</dbReference>
<name>A0A9W9FUY9_9EURO</name>